<dbReference type="GO" id="GO:0005524">
    <property type="term" value="F:ATP binding"/>
    <property type="evidence" value="ECO:0007669"/>
    <property type="project" value="UniProtKB-UniRule"/>
</dbReference>
<dbReference type="Pfam" id="PF17887">
    <property type="entry name" value="Jak1_Phl"/>
    <property type="match status" value="1"/>
</dbReference>
<dbReference type="PANTHER" id="PTHR45807:SF3">
    <property type="entry name" value="TYROSINE-PROTEIN KINASE JAK3"/>
    <property type="match status" value="1"/>
</dbReference>
<dbReference type="GO" id="GO:0007259">
    <property type="term" value="P:cell surface receptor signaling pathway via JAK-STAT"/>
    <property type="evidence" value="ECO:0007669"/>
    <property type="project" value="TreeGrafter"/>
</dbReference>
<comment type="catalytic activity">
    <reaction evidence="11 12 17">
        <text>L-tyrosyl-[protein] + ATP = O-phospho-L-tyrosyl-[protein] + ADP + H(+)</text>
        <dbReference type="Rhea" id="RHEA:10596"/>
        <dbReference type="Rhea" id="RHEA-COMP:10136"/>
        <dbReference type="Rhea" id="RHEA-COMP:20101"/>
        <dbReference type="ChEBI" id="CHEBI:15378"/>
        <dbReference type="ChEBI" id="CHEBI:30616"/>
        <dbReference type="ChEBI" id="CHEBI:46858"/>
        <dbReference type="ChEBI" id="CHEBI:61978"/>
        <dbReference type="ChEBI" id="CHEBI:456216"/>
        <dbReference type="EC" id="2.7.10.2"/>
    </reaction>
</comment>
<feature type="binding site" evidence="14">
    <location>
        <begin position="821"/>
        <end position="829"/>
    </location>
    <ligand>
        <name>ATP</name>
        <dbReference type="ChEBI" id="CHEBI:30616"/>
    </ligand>
</feature>
<dbReference type="GO" id="GO:0050865">
    <property type="term" value="P:regulation of cell activation"/>
    <property type="evidence" value="ECO:0007669"/>
    <property type="project" value="UniProtKB-ARBA"/>
</dbReference>
<dbReference type="Gene3D" id="2.30.29.30">
    <property type="entry name" value="Pleckstrin-homology domain (PH domain)/Phosphotyrosine-binding domain (PTB)"/>
    <property type="match status" value="1"/>
</dbReference>
<keyword evidence="4" id="KW-0677">Repeat</keyword>
<dbReference type="EMBL" id="OZ035824">
    <property type="protein sequence ID" value="CAL1592599.1"/>
    <property type="molecule type" value="Genomic_DNA"/>
</dbReference>
<dbReference type="InterPro" id="IPR020635">
    <property type="entry name" value="Tyr_kinase_cat_dom"/>
</dbReference>
<evidence type="ECO:0000313" key="22">
    <source>
        <dbReference type="EMBL" id="CAL1592599.1"/>
    </source>
</evidence>
<dbReference type="Gene3D" id="1.10.510.10">
    <property type="entry name" value="Transferase(Phosphotransferase) domain 1"/>
    <property type="match status" value="2"/>
</dbReference>
<reference evidence="22 23" key="1">
    <citation type="submission" date="2024-04" db="EMBL/GenBank/DDBJ databases">
        <authorList>
            <person name="Waldvogel A.-M."/>
            <person name="Schoenle A."/>
        </authorList>
    </citation>
    <scope>NUCLEOTIDE SEQUENCE [LARGE SCALE GENOMIC DNA]</scope>
</reference>
<dbReference type="PROSITE" id="PS00109">
    <property type="entry name" value="PROTEIN_KINASE_TYR"/>
    <property type="match status" value="1"/>
</dbReference>
<organism evidence="22 23">
    <name type="scientific">Knipowitschia caucasica</name>
    <name type="common">Caucasian dwarf goby</name>
    <name type="synonym">Pomatoschistus caucasicus</name>
    <dbReference type="NCBI Taxonomy" id="637954"/>
    <lineage>
        <taxon>Eukaryota</taxon>
        <taxon>Metazoa</taxon>
        <taxon>Chordata</taxon>
        <taxon>Craniata</taxon>
        <taxon>Vertebrata</taxon>
        <taxon>Euteleostomi</taxon>
        <taxon>Actinopterygii</taxon>
        <taxon>Neopterygii</taxon>
        <taxon>Teleostei</taxon>
        <taxon>Neoteleostei</taxon>
        <taxon>Acanthomorphata</taxon>
        <taxon>Gobiaria</taxon>
        <taxon>Gobiiformes</taxon>
        <taxon>Gobioidei</taxon>
        <taxon>Gobiidae</taxon>
        <taxon>Gobiinae</taxon>
        <taxon>Knipowitschia</taxon>
    </lineage>
</organism>
<accession>A0AAV2KZ20</accession>
<keyword evidence="2" id="KW-0391">Immunity</keyword>
<dbReference type="GO" id="GO:0004715">
    <property type="term" value="F:non-membrane spanning protein tyrosine kinase activity"/>
    <property type="evidence" value="ECO:0007669"/>
    <property type="project" value="UniProtKB-UniRule"/>
</dbReference>
<dbReference type="GO" id="GO:0030154">
    <property type="term" value="P:cell differentiation"/>
    <property type="evidence" value="ECO:0007669"/>
    <property type="project" value="TreeGrafter"/>
</dbReference>
<dbReference type="SMART" id="SM00252">
    <property type="entry name" value="SH2"/>
    <property type="match status" value="1"/>
</dbReference>
<feature type="domain" description="SH2" evidence="19">
    <location>
        <begin position="377"/>
        <end position="475"/>
    </location>
</feature>
<dbReference type="FunFam" id="3.30.200.20:FF:000135">
    <property type="entry name" value="Tyrosine-protein kinase"/>
    <property type="match status" value="1"/>
</dbReference>
<feature type="binding site" evidence="14">
    <location>
        <position position="848"/>
    </location>
    <ligand>
        <name>ATP</name>
        <dbReference type="ChEBI" id="CHEBI:30616"/>
    </ligand>
</feature>
<sequence>MDLREEERAPLVFRDRGGSQKSESSSAHSLQVHLYFFPGSKDQSTINISSGPISAEELCKQAAAKCGIVPVYQSLFALASADSSFWYPPSHVFTTDDNLKVQLRVRFLFGNWYGQESKSSYRFSHSKDRMNPVGDCAVIDYLFAQWRNDFISEAGVSLPLTTQEDCLGLAVLDLWRMAKEQHQSVRELCKSVSYKSCLPKSHRHAIQKRNRLDRYRIRNTLKQFLRKLGNCPVDACTLKIKYLIELAAIEPSLGSEVFEVHSKSGFTHVRVSGESGIETKGEEDPNQPMEWKSVCDFQEIVDVSVQRVCLENAGQDSRVVTITHSNDRFLEATFSSIHEALSFVALIDGYFRLTTDSSHFFCQDVAPPSVLEGIKNHCHGPITSEFAMNKLKKSGFKSGAFLLRQSPKSYDNYFLTVCIKTPLGLDYNDCLIIKNETFSLPGVQKSFSTLKELTSFYQHNRFLLADIPLKLGQCCPPKPKELTNLIIIRGNASVEQDSPRAGRSKLSHIQFHTIKYEDLKWEESLGQGSFTRIFKGRKTDINEDKKHVTEVLLKELDVVHKNCWESFFEAASLMSQVSHKHLLLVYGVSVHGPKNIMVQEFVKHGALDLYLKREVSVSVSWKLDAAKQLASALHFLEEKNIVHGNICAKNILLEREGDSSQGNSPFIKLSDPGISVATLGRDVILDRIPSVAPEVVQTPEKLSLESDKWSFGATLWEIFNKKASMKGWSLERKLQFYESFQQLPRSQWAELADLINQCMDYQADFRPSSRSIIRQLNSLITSDYVILHASESVYQNAVWKLPNPQNNDVFEERHLCYLSMLGKGNFGSVELCRYDPLGDNTGELVAVKKLQPNKQSTSEDFHKEVNTLSSLNCDYIVKYRGICYGAGRLTMSLVMEYLPYGSLISYLENYCDKVNTRRLLLFASQICKGMKFLQVKRYVHRDLAARNILVADHSRVKIADFGLTKVIPFDKEYYRVTQPGESPIFWYAPESITEFIFSSKSDVWSFGVLLHELFSFCNTNLNPKRLCMQEIGHGVQGPSISMHLANILKNGWRLPAPLHCPTQVYSLMKKCWLYLSEDRPVFSSLEEQIETLMQEER</sequence>
<evidence type="ECO:0000256" key="8">
    <source>
        <dbReference type="ARBA" id="ARBA00022999"/>
    </source>
</evidence>
<dbReference type="SUPFAM" id="SSF56112">
    <property type="entry name" value="Protein kinase-like (PK-like)"/>
    <property type="match status" value="2"/>
</dbReference>
<keyword evidence="23" id="KW-1185">Reference proteome</keyword>
<dbReference type="InterPro" id="IPR041381">
    <property type="entry name" value="JAK1-3/TYK2_PHL_dom"/>
</dbReference>
<dbReference type="CDD" id="cd14473">
    <property type="entry name" value="FERM_B-lobe"/>
    <property type="match status" value="1"/>
</dbReference>
<evidence type="ECO:0000256" key="16">
    <source>
        <dbReference type="PROSITE-ProRule" id="PRU10141"/>
    </source>
</evidence>
<keyword evidence="7 12" id="KW-0067">ATP-binding</keyword>
<dbReference type="PANTHER" id="PTHR45807">
    <property type="entry name" value="TYROSINE-PROTEIN KINASE HOPSCOTCH"/>
    <property type="match status" value="1"/>
</dbReference>
<dbReference type="PROSITE" id="PS50001">
    <property type="entry name" value="SH2"/>
    <property type="match status" value="1"/>
</dbReference>
<dbReference type="Proteomes" id="UP001497482">
    <property type="component" value="Chromosome 2"/>
</dbReference>
<dbReference type="PIRSF" id="PIRSF000636">
    <property type="entry name" value="TyrPK_Jak"/>
    <property type="match status" value="1"/>
</dbReference>
<dbReference type="InterPro" id="IPR000299">
    <property type="entry name" value="FERM_domain"/>
</dbReference>
<dbReference type="InterPro" id="IPR000980">
    <property type="entry name" value="SH2"/>
</dbReference>
<dbReference type="InterPro" id="IPR041155">
    <property type="entry name" value="FERM_F1"/>
</dbReference>
<dbReference type="InterPro" id="IPR008266">
    <property type="entry name" value="Tyr_kinase_AS"/>
</dbReference>
<keyword evidence="2" id="KW-0399">Innate immunity</keyword>
<dbReference type="GO" id="GO:0019221">
    <property type="term" value="P:cytokine-mediated signaling pathway"/>
    <property type="evidence" value="ECO:0007669"/>
    <property type="project" value="TreeGrafter"/>
</dbReference>
<dbReference type="GO" id="GO:0035556">
    <property type="term" value="P:intracellular signal transduction"/>
    <property type="evidence" value="ECO:0007669"/>
    <property type="project" value="InterPro"/>
</dbReference>
<evidence type="ECO:0000256" key="9">
    <source>
        <dbReference type="ARBA" id="ARBA00023130"/>
    </source>
</evidence>
<feature type="region of interest" description="Disordered" evidence="18">
    <location>
        <begin position="1"/>
        <end position="26"/>
    </location>
</feature>
<dbReference type="PROSITE" id="PS50011">
    <property type="entry name" value="PROTEIN_KINASE_DOM"/>
    <property type="match status" value="2"/>
</dbReference>
<keyword evidence="5 12" id="KW-0547">Nucleotide-binding</keyword>
<dbReference type="GO" id="GO:0022407">
    <property type="term" value="P:regulation of cell-cell adhesion"/>
    <property type="evidence" value="ECO:0007669"/>
    <property type="project" value="UniProtKB-ARBA"/>
</dbReference>
<dbReference type="GO" id="GO:0005131">
    <property type="term" value="F:growth hormone receptor binding"/>
    <property type="evidence" value="ECO:0007669"/>
    <property type="project" value="TreeGrafter"/>
</dbReference>
<dbReference type="GO" id="GO:0005856">
    <property type="term" value="C:cytoskeleton"/>
    <property type="evidence" value="ECO:0007669"/>
    <property type="project" value="UniProtKB-UniRule"/>
</dbReference>
<keyword evidence="9" id="KW-1064">Adaptive immunity</keyword>
<evidence type="ECO:0000256" key="1">
    <source>
        <dbReference type="ARBA" id="ARBA00022553"/>
    </source>
</evidence>
<evidence type="ECO:0000256" key="15">
    <source>
        <dbReference type="PROSITE-ProRule" id="PRU00191"/>
    </source>
</evidence>
<evidence type="ECO:0000256" key="6">
    <source>
        <dbReference type="ARBA" id="ARBA00022777"/>
    </source>
</evidence>
<proteinExistence type="inferred from homology"/>
<dbReference type="InterPro" id="IPR016251">
    <property type="entry name" value="Tyr_kinase_non-rcpt_Jak/Tyk2"/>
</dbReference>
<dbReference type="SUPFAM" id="SSF50729">
    <property type="entry name" value="PH domain-like"/>
    <property type="match status" value="1"/>
</dbReference>
<name>A0AAV2KZ20_KNICA</name>
<keyword evidence="3 12" id="KW-0808">Transferase</keyword>
<dbReference type="InterPro" id="IPR017441">
    <property type="entry name" value="Protein_kinase_ATP_BS"/>
</dbReference>
<dbReference type="Pfam" id="PF18377">
    <property type="entry name" value="FERM_F2"/>
    <property type="match status" value="1"/>
</dbReference>
<dbReference type="Gene3D" id="3.30.505.10">
    <property type="entry name" value="SH2 domain"/>
    <property type="match status" value="1"/>
</dbReference>
<dbReference type="InterPro" id="IPR011993">
    <property type="entry name" value="PH-like_dom_sf"/>
</dbReference>
<dbReference type="GO" id="GO:0008284">
    <property type="term" value="P:positive regulation of cell population proliferation"/>
    <property type="evidence" value="ECO:0007669"/>
    <property type="project" value="UniProtKB-ARBA"/>
</dbReference>
<dbReference type="InterPro" id="IPR041046">
    <property type="entry name" value="FERM_F2"/>
</dbReference>
<dbReference type="Pfam" id="PF07714">
    <property type="entry name" value="PK_Tyr_Ser-Thr"/>
    <property type="match status" value="2"/>
</dbReference>
<evidence type="ECO:0000256" key="11">
    <source>
        <dbReference type="ARBA" id="ARBA00051245"/>
    </source>
</evidence>
<dbReference type="GO" id="GO:0005829">
    <property type="term" value="C:cytosol"/>
    <property type="evidence" value="ECO:0007669"/>
    <property type="project" value="TreeGrafter"/>
</dbReference>
<evidence type="ECO:0000259" key="21">
    <source>
        <dbReference type="PROSITE" id="PS50057"/>
    </source>
</evidence>
<evidence type="ECO:0000256" key="5">
    <source>
        <dbReference type="ARBA" id="ARBA00022741"/>
    </source>
</evidence>
<evidence type="ECO:0000313" key="23">
    <source>
        <dbReference type="Proteomes" id="UP001497482"/>
    </source>
</evidence>
<dbReference type="InterPro" id="IPR019748">
    <property type="entry name" value="FERM_central"/>
</dbReference>
<dbReference type="PROSITE" id="PS00107">
    <property type="entry name" value="PROTEIN_KINASE_ATP"/>
    <property type="match status" value="1"/>
</dbReference>
<evidence type="ECO:0000259" key="20">
    <source>
        <dbReference type="PROSITE" id="PS50011"/>
    </source>
</evidence>
<evidence type="ECO:0000256" key="3">
    <source>
        <dbReference type="ARBA" id="ARBA00022679"/>
    </source>
</evidence>
<gene>
    <name evidence="22" type="ORF">KC01_LOCUS21831</name>
</gene>
<dbReference type="SUPFAM" id="SSF47031">
    <property type="entry name" value="Second domain of FERM"/>
    <property type="match status" value="1"/>
</dbReference>
<evidence type="ECO:0000256" key="18">
    <source>
        <dbReference type="SAM" id="MobiDB-lite"/>
    </source>
</evidence>
<dbReference type="GO" id="GO:0060397">
    <property type="term" value="P:growth hormone receptor signaling pathway via JAK-STAT"/>
    <property type="evidence" value="ECO:0007669"/>
    <property type="project" value="TreeGrafter"/>
</dbReference>
<evidence type="ECO:0000256" key="2">
    <source>
        <dbReference type="ARBA" id="ARBA00022588"/>
    </source>
</evidence>
<evidence type="ECO:0000256" key="12">
    <source>
        <dbReference type="PIRNR" id="PIRNR000636"/>
    </source>
</evidence>
<keyword evidence="8 15" id="KW-0727">SH2 domain</keyword>
<dbReference type="InterPro" id="IPR036860">
    <property type="entry name" value="SH2_dom_sf"/>
</dbReference>
<dbReference type="InterPro" id="IPR001245">
    <property type="entry name" value="Ser-Thr/Tyr_kinase_cat_dom"/>
</dbReference>
<dbReference type="PRINTS" id="PR00109">
    <property type="entry name" value="TYRKINASE"/>
</dbReference>
<dbReference type="SUPFAM" id="SSF55550">
    <property type="entry name" value="SH2 domain"/>
    <property type="match status" value="1"/>
</dbReference>
<dbReference type="EC" id="2.7.10.2" evidence="12 17"/>
<dbReference type="CDD" id="cd05038">
    <property type="entry name" value="PTKc_Jak_rpt2"/>
    <property type="match status" value="1"/>
</dbReference>
<dbReference type="GO" id="GO:0045087">
    <property type="term" value="P:innate immune response"/>
    <property type="evidence" value="ECO:0007669"/>
    <property type="project" value="UniProtKB-KW"/>
</dbReference>
<dbReference type="InterPro" id="IPR019749">
    <property type="entry name" value="Band_41_domain"/>
</dbReference>
<evidence type="ECO:0000256" key="10">
    <source>
        <dbReference type="ARBA" id="ARBA00023137"/>
    </source>
</evidence>
<dbReference type="FunFam" id="3.30.200.20:FF:000084">
    <property type="entry name" value="Tyrosine-protein kinase"/>
    <property type="match status" value="1"/>
</dbReference>
<dbReference type="InterPro" id="IPR014352">
    <property type="entry name" value="FERM/acyl-CoA-bd_prot_sf"/>
</dbReference>
<dbReference type="AlphaFoldDB" id="A0AAV2KZ20"/>
<comment type="similarity">
    <text evidence="12">Belongs to the protein kinase superfamily. Tyr protein kinase family. JAK subfamily.</text>
</comment>
<dbReference type="PRINTS" id="PR01823">
    <property type="entry name" value="JANUSKINASE"/>
</dbReference>
<evidence type="ECO:0000256" key="7">
    <source>
        <dbReference type="ARBA" id="ARBA00022840"/>
    </source>
</evidence>
<dbReference type="GO" id="GO:0002250">
    <property type="term" value="P:adaptive immune response"/>
    <property type="evidence" value="ECO:0007669"/>
    <property type="project" value="UniProtKB-KW"/>
</dbReference>
<feature type="active site" description="Proton acceptor" evidence="13">
    <location>
        <position position="942"/>
    </location>
</feature>
<feature type="binding site" evidence="16">
    <location>
        <position position="849"/>
    </location>
    <ligand>
        <name>ATP</name>
        <dbReference type="ChEBI" id="CHEBI:30616"/>
    </ligand>
</feature>
<dbReference type="PROSITE" id="PS50057">
    <property type="entry name" value="FERM_3"/>
    <property type="match status" value="1"/>
</dbReference>
<dbReference type="SMART" id="SM00219">
    <property type="entry name" value="TyrKc"/>
    <property type="match status" value="2"/>
</dbReference>
<keyword evidence="6 12" id="KW-0418">Kinase</keyword>
<keyword evidence="10 12" id="KW-0829">Tyrosine-protein kinase</keyword>
<evidence type="ECO:0000256" key="13">
    <source>
        <dbReference type="PIRSR" id="PIRSR000636-1"/>
    </source>
</evidence>
<keyword evidence="1" id="KW-0597">Phosphoprotein</keyword>
<dbReference type="InterPro" id="IPR000719">
    <property type="entry name" value="Prot_kinase_dom"/>
</dbReference>
<dbReference type="FunFam" id="1.10.510.10:FF:000114">
    <property type="entry name" value="Tyrosine-protein kinase JAK2"/>
    <property type="match status" value="1"/>
</dbReference>
<dbReference type="InterPro" id="IPR051286">
    <property type="entry name" value="JAK"/>
</dbReference>
<dbReference type="Gene3D" id="3.30.200.20">
    <property type="entry name" value="Phosphorylase Kinase, domain 1"/>
    <property type="match status" value="2"/>
</dbReference>
<feature type="domain" description="Protein kinase" evidence="20">
    <location>
        <begin position="519"/>
        <end position="780"/>
    </location>
</feature>
<evidence type="ECO:0000256" key="4">
    <source>
        <dbReference type="ARBA" id="ARBA00022737"/>
    </source>
</evidence>
<feature type="domain" description="Protein kinase" evidence="20">
    <location>
        <begin position="815"/>
        <end position="1093"/>
    </location>
</feature>
<feature type="domain" description="FERM" evidence="21">
    <location>
        <begin position="30"/>
        <end position="358"/>
    </location>
</feature>
<dbReference type="SMART" id="SM00295">
    <property type="entry name" value="B41"/>
    <property type="match status" value="1"/>
</dbReference>
<feature type="compositionally biased region" description="Basic and acidic residues" evidence="18">
    <location>
        <begin position="1"/>
        <end position="18"/>
    </location>
</feature>
<evidence type="ECO:0000256" key="17">
    <source>
        <dbReference type="RuleBase" id="RU362096"/>
    </source>
</evidence>
<dbReference type="GO" id="GO:0016020">
    <property type="term" value="C:membrane"/>
    <property type="evidence" value="ECO:0007669"/>
    <property type="project" value="InterPro"/>
</dbReference>
<evidence type="ECO:0000259" key="19">
    <source>
        <dbReference type="PROSITE" id="PS50001"/>
    </source>
</evidence>
<dbReference type="Gene3D" id="1.20.80.10">
    <property type="match status" value="1"/>
</dbReference>
<protein>
    <recommendedName>
        <fullName evidence="12 17">Tyrosine-protein kinase</fullName>
        <ecNumber evidence="12 17">2.7.10.2</ecNumber>
    </recommendedName>
</protein>
<evidence type="ECO:0000256" key="14">
    <source>
        <dbReference type="PIRSR" id="PIRSR000636-2"/>
    </source>
</evidence>
<dbReference type="Pfam" id="PF18379">
    <property type="entry name" value="FERM_F1"/>
    <property type="match status" value="1"/>
</dbReference>
<dbReference type="InterPro" id="IPR011009">
    <property type="entry name" value="Kinase-like_dom_sf"/>
</dbReference>
<dbReference type="Pfam" id="PF21990">
    <property type="entry name" value="SH2_1"/>
    <property type="match status" value="1"/>
</dbReference>
<dbReference type="FunFam" id="3.30.505.10:FF:000073">
    <property type="entry name" value="Tyrosine-protein kinase"/>
    <property type="match status" value="1"/>
</dbReference>
<dbReference type="InterPro" id="IPR035963">
    <property type="entry name" value="FERM_2"/>
</dbReference>